<feature type="region of interest" description="Disordered" evidence="1">
    <location>
        <begin position="53"/>
        <end position="92"/>
    </location>
</feature>
<accession>A0ABV6BZE0</accession>
<comment type="caution">
    <text evidence="2">The sequence shown here is derived from an EMBL/GenBank/DDBJ whole genome shotgun (WGS) entry which is preliminary data.</text>
</comment>
<protein>
    <recommendedName>
        <fullName evidence="4">HTH marR-type domain-containing protein</fullName>
    </recommendedName>
</protein>
<reference evidence="2 3" key="1">
    <citation type="submission" date="2024-09" db="EMBL/GenBank/DDBJ databases">
        <authorList>
            <person name="Sun Q."/>
            <person name="Mori K."/>
        </authorList>
    </citation>
    <scope>NUCLEOTIDE SEQUENCE [LARGE SCALE GENOMIC DNA]</scope>
    <source>
        <strain evidence="2 3">JCM 15389</strain>
    </source>
</reference>
<dbReference type="Gene3D" id="1.10.10.10">
    <property type="entry name" value="Winged helix-like DNA-binding domain superfamily/Winged helix DNA-binding domain"/>
    <property type="match status" value="1"/>
</dbReference>
<organism evidence="2 3">
    <name type="scientific">Aciditerrimonas ferrireducens</name>
    <dbReference type="NCBI Taxonomy" id="667306"/>
    <lineage>
        <taxon>Bacteria</taxon>
        <taxon>Bacillati</taxon>
        <taxon>Actinomycetota</taxon>
        <taxon>Acidimicrobiia</taxon>
        <taxon>Acidimicrobiales</taxon>
        <taxon>Acidimicrobiaceae</taxon>
        <taxon>Aciditerrimonas</taxon>
    </lineage>
</organism>
<dbReference type="InterPro" id="IPR036388">
    <property type="entry name" value="WH-like_DNA-bd_sf"/>
</dbReference>
<feature type="compositionally biased region" description="Polar residues" evidence="1">
    <location>
        <begin position="56"/>
        <end position="65"/>
    </location>
</feature>
<dbReference type="EMBL" id="JBHLYQ010000005">
    <property type="protein sequence ID" value="MFC0080796.1"/>
    <property type="molecule type" value="Genomic_DNA"/>
</dbReference>
<dbReference type="RefSeq" id="WP_377787356.1">
    <property type="nucleotide sequence ID" value="NZ_JBHLYQ010000005.1"/>
</dbReference>
<keyword evidence="3" id="KW-1185">Reference proteome</keyword>
<proteinExistence type="predicted"/>
<gene>
    <name evidence="2" type="ORF">ACFFRE_01315</name>
</gene>
<evidence type="ECO:0000313" key="2">
    <source>
        <dbReference type="EMBL" id="MFC0080796.1"/>
    </source>
</evidence>
<dbReference type="InterPro" id="IPR036390">
    <property type="entry name" value="WH_DNA-bd_sf"/>
</dbReference>
<evidence type="ECO:0008006" key="4">
    <source>
        <dbReference type="Google" id="ProtNLM"/>
    </source>
</evidence>
<sequence>MASTALAAAVEYPGTSIAFAQLLSGMERAGLIRREIRGKRTYRIELTDEGRVRATQVGQEPTSATERLDRRPSPSAAAPADGGSGPSPVPASIVPSSAALDYDELARRLLLQVAQRLAREEALQDPGTGGRTWMDRHVVSLERKLGELQRELARARSAREALEQENEALREQLERTRQNLETVESRLKTPRRPVPAPKAAELDEGELALLQRMLARPTGRRASGRASRTG</sequence>
<evidence type="ECO:0000313" key="3">
    <source>
        <dbReference type="Proteomes" id="UP001589788"/>
    </source>
</evidence>
<feature type="compositionally biased region" description="Basic and acidic residues" evidence="1">
    <location>
        <begin position="170"/>
        <end position="187"/>
    </location>
</feature>
<evidence type="ECO:0000256" key="1">
    <source>
        <dbReference type="SAM" id="MobiDB-lite"/>
    </source>
</evidence>
<name>A0ABV6BZE0_9ACTN</name>
<dbReference type="Proteomes" id="UP001589788">
    <property type="component" value="Unassembled WGS sequence"/>
</dbReference>
<feature type="region of interest" description="Disordered" evidence="1">
    <location>
        <begin position="170"/>
        <end position="198"/>
    </location>
</feature>
<dbReference type="SUPFAM" id="SSF46785">
    <property type="entry name" value="Winged helix' DNA-binding domain"/>
    <property type="match status" value="1"/>
</dbReference>